<dbReference type="PANTHER" id="PTHR31793">
    <property type="entry name" value="4-HYDROXYBENZOYL-COA THIOESTERASE FAMILY MEMBER"/>
    <property type="match status" value="1"/>
</dbReference>
<dbReference type="InterPro" id="IPR050563">
    <property type="entry name" value="4-hydroxybenzoyl-CoA_TE"/>
</dbReference>
<dbReference type="NCBIfam" id="TIGR02799">
    <property type="entry name" value="thio_ybgC"/>
    <property type="match status" value="1"/>
</dbReference>
<name>A0ABT5FIB5_9GAMM</name>
<keyword evidence="2" id="KW-0378">Hydrolase</keyword>
<dbReference type="NCBIfam" id="TIGR00051">
    <property type="entry name" value="YbgC/FadM family acyl-CoA thioesterase"/>
    <property type="match status" value="1"/>
</dbReference>
<dbReference type="Pfam" id="PF13279">
    <property type="entry name" value="4HBT_2"/>
    <property type="match status" value="1"/>
</dbReference>
<proteinExistence type="inferred from homology"/>
<evidence type="ECO:0000313" key="3">
    <source>
        <dbReference type="EMBL" id="MDC2890927.1"/>
    </source>
</evidence>
<gene>
    <name evidence="3" type="primary">ybgC</name>
    <name evidence="3" type="ORF">PN838_22080</name>
</gene>
<organism evidence="3 4">
    <name type="scientific">Psychrosphaera algicola</name>
    <dbReference type="NCBI Taxonomy" id="3023714"/>
    <lineage>
        <taxon>Bacteria</taxon>
        <taxon>Pseudomonadati</taxon>
        <taxon>Pseudomonadota</taxon>
        <taxon>Gammaproteobacteria</taxon>
        <taxon>Alteromonadales</taxon>
        <taxon>Pseudoalteromonadaceae</taxon>
        <taxon>Psychrosphaera</taxon>
    </lineage>
</organism>
<dbReference type="InterPro" id="IPR014166">
    <property type="entry name" value="Tol-Pal_acyl-CoA_thioesterase"/>
</dbReference>
<dbReference type="InterPro" id="IPR006684">
    <property type="entry name" value="YbgC/YbaW"/>
</dbReference>
<keyword evidence="4" id="KW-1185">Reference proteome</keyword>
<comment type="similarity">
    <text evidence="1">Belongs to the 4-hydroxybenzoyl-CoA thioesterase family.</text>
</comment>
<evidence type="ECO:0000313" key="4">
    <source>
        <dbReference type="Proteomes" id="UP001528411"/>
    </source>
</evidence>
<dbReference type="PIRSF" id="PIRSF003230">
    <property type="entry name" value="YbgC"/>
    <property type="match status" value="1"/>
</dbReference>
<dbReference type="PROSITE" id="PS01328">
    <property type="entry name" value="4HBCOA_THIOESTERASE"/>
    <property type="match status" value="1"/>
</dbReference>
<dbReference type="Proteomes" id="UP001528411">
    <property type="component" value="Unassembled WGS sequence"/>
</dbReference>
<dbReference type="InterPro" id="IPR008272">
    <property type="entry name" value="HB-CoA_thioesterase_AS"/>
</dbReference>
<dbReference type="RefSeq" id="WP_215965043.1">
    <property type="nucleotide sequence ID" value="NZ_JAQOMS010000002.1"/>
</dbReference>
<protein>
    <submittedName>
        <fullName evidence="3">Tol-pal system-associated acyl-CoA thioesterase</fullName>
    </submittedName>
</protein>
<reference evidence="3 4" key="1">
    <citation type="submission" date="2023-01" db="EMBL/GenBank/DDBJ databases">
        <title>Psychrosphaera sp. nov., isolated from marine algae.</title>
        <authorList>
            <person name="Bayburt H."/>
            <person name="Choi B.J."/>
            <person name="Kim J.M."/>
            <person name="Choi D.G."/>
            <person name="Jeon C.O."/>
        </authorList>
    </citation>
    <scope>NUCLEOTIDE SEQUENCE [LARGE SCALE GENOMIC DNA]</scope>
    <source>
        <strain evidence="3 4">G1-22</strain>
    </source>
</reference>
<evidence type="ECO:0000256" key="1">
    <source>
        <dbReference type="ARBA" id="ARBA00005953"/>
    </source>
</evidence>
<evidence type="ECO:0000256" key="2">
    <source>
        <dbReference type="ARBA" id="ARBA00022801"/>
    </source>
</evidence>
<dbReference type="CDD" id="cd00586">
    <property type="entry name" value="4HBT"/>
    <property type="match status" value="1"/>
</dbReference>
<dbReference type="PANTHER" id="PTHR31793:SF37">
    <property type="entry name" value="ACYL-COA THIOESTER HYDROLASE YBGC"/>
    <property type="match status" value="1"/>
</dbReference>
<dbReference type="EMBL" id="JAQOMS010000002">
    <property type="protein sequence ID" value="MDC2890927.1"/>
    <property type="molecule type" value="Genomic_DNA"/>
</dbReference>
<sequence length="132" mass="15181">MFKLPIRIYYEDTDAGGIVYHANYLKFCERGRTEYLRHLGIEQDEYLKQNIAFVVKSMQIDFKVAAKFNDEVVVLTEIKQIKRASVEFIQTIINNKEQSVFTADVQVACIDLTKMKPKAIPSDILEVLESAS</sequence>
<accession>A0ABT5FIB5</accession>
<comment type="caution">
    <text evidence="3">The sequence shown here is derived from an EMBL/GenBank/DDBJ whole genome shotgun (WGS) entry which is preliminary data.</text>
</comment>